<feature type="coiled-coil region" evidence="1">
    <location>
        <begin position="213"/>
        <end position="322"/>
    </location>
</feature>
<evidence type="ECO:0000256" key="1">
    <source>
        <dbReference type="SAM" id="Coils"/>
    </source>
</evidence>
<accession>A0A2P8HLL1</accession>
<keyword evidence="3" id="KW-1185">Reference proteome</keyword>
<protein>
    <recommendedName>
        <fullName evidence="4">Methyl-accepting chemotaxis protein</fullName>
    </recommendedName>
</protein>
<proteinExistence type="predicted"/>
<dbReference type="Gene3D" id="1.10.287.950">
    <property type="entry name" value="Methyl-accepting chemotaxis protein"/>
    <property type="match status" value="1"/>
</dbReference>
<dbReference type="Proteomes" id="UP000242310">
    <property type="component" value="Unassembled WGS sequence"/>
</dbReference>
<sequence>MTNETPNVLEEAKSSFETLLRDIEDLNQTGEHPLQPLLNEVEETIVHPLKNMMDEEALRQTLDRFLSDTSEEDQTIDALKTIIQTIRKYIIDIEMVSINAMIHSRRLGGNGKAFGVISQNIKEFSNEMKKQYNQAYEHVERLHEWNDRFTEKINGLLNYSKELRTIKMQEFNQIVTDIKQSLPSGQSAVTAERMDELKTLSKGLTAGEETAFIEKAEQTLNDLTVENGEALSEHVLEKIQSLQHELANFSTELETLLAETDNFSEQKETFKQEMRGVEQQFSAIKEKMDYLKRLNVMSRIEISRLDREMQSFGDEIDQISQQVVREVETSDTFIVELQAKLNEDLEHFFKQLDGNTKHLKEAQATAHTFSEQLDPSQGVRSDSMHGLPSFHEASALIEEAKNMYAHS</sequence>
<comment type="caution">
    <text evidence="2">The sequence shown here is derived from an EMBL/GenBank/DDBJ whole genome shotgun (WGS) entry which is preliminary data.</text>
</comment>
<dbReference type="SUPFAM" id="SSF58104">
    <property type="entry name" value="Methyl-accepting chemotaxis protein (MCP) signaling domain"/>
    <property type="match status" value="1"/>
</dbReference>
<reference evidence="2 3" key="1">
    <citation type="submission" date="2018-03" db="EMBL/GenBank/DDBJ databases">
        <title>Genomic Encyclopedia of Type Strains, Phase III (KMG-III): the genomes of soil and plant-associated and newly described type strains.</title>
        <authorList>
            <person name="Whitman W."/>
        </authorList>
    </citation>
    <scope>NUCLEOTIDE SEQUENCE [LARGE SCALE GENOMIC DNA]</scope>
    <source>
        <strain evidence="2 3">CGMCC 1.07653</strain>
    </source>
</reference>
<dbReference type="OrthoDB" id="2964359at2"/>
<keyword evidence="1" id="KW-0175">Coiled coil</keyword>
<evidence type="ECO:0000313" key="3">
    <source>
        <dbReference type="Proteomes" id="UP000242310"/>
    </source>
</evidence>
<dbReference type="AlphaFoldDB" id="A0A2P8HLL1"/>
<dbReference type="EMBL" id="PYAV01000005">
    <property type="protein sequence ID" value="PSL47091.1"/>
    <property type="molecule type" value="Genomic_DNA"/>
</dbReference>
<dbReference type="RefSeq" id="WP_106588405.1">
    <property type="nucleotide sequence ID" value="NZ_PYAV01000005.1"/>
</dbReference>
<evidence type="ECO:0000313" key="2">
    <source>
        <dbReference type="EMBL" id="PSL47091.1"/>
    </source>
</evidence>
<name>A0A2P8HLL1_9BACI</name>
<organism evidence="2 3">
    <name type="scientific">Salsuginibacillus halophilus</name>
    <dbReference type="NCBI Taxonomy" id="517424"/>
    <lineage>
        <taxon>Bacteria</taxon>
        <taxon>Bacillati</taxon>
        <taxon>Bacillota</taxon>
        <taxon>Bacilli</taxon>
        <taxon>Bacillales</taxon>
        <taxon>Bacillaceae</taxon>
        <taxon>Salsuginibacillus</taxon>
    </lineage>
</organism>
<gene>
    <name evidence="2" type="ORF">B0H94_105247</name>
</gene>
<evidence type="ECO:0008006" key="4">
    <source>
        <dbReference type="Google" id="ProtNLM"/>
    </source>
</evidence>